<dbReference type="AlphaFoldDB" id="A0A8W8IKY7"/>
<dbReference type="EnsemblMetazoa" id="G14439.1">
    <property type="protein sequence ID" value="G14439.1:cds"/>
    <property type="gene ID" value="G14439"/>
</dbReference>
<dbReference type="EnsemblMetazoa" id="G14439.2">
    <property type="protein sequence ID" value="G14439.2:cds"/>
    <property type="gene ID" value="G14439"/>
</dbReference>
<name>A0A8W8IKY7_MAGGI</name>
<evidence type="ECO:0000313" key="2">
    <source>
        <dbReference type="Proteomes" id="UP000005408"/>
    </source>
</evidence>
<keyword evidence="2" id="KW-1185">Reference proteome</keyword>
<dbReference type="Proteomes" id="UP000005408">
    <property type="component" value="Unassembled WGS sequence"/>
</dbReference>
<organism evidence="1 2">
    <name type="scientific">Magallana gigas</name>
    <name type="common">Pacific oyster</name>
    <name type="synonym">Crassostrea gigas</name>
    <dbReference type="NCBI Taxonomy" id="29159"/>
    <lineage>
        <taxon>Eukaryota</taxon>
        <taxon>Metazoa</taxon>
        <taxon>Spiralia</taxon>
        <taxon>Lophotrochozoa</taxon>
        <taxon>Mollusca</taxon>
        <taxon>Bivalvia</taxon>
        <taxon>Autobranchia</taxon>
        <taxon>Pteriomorphia</taxon>
        <taxon>Ostreida</taxon>
        <taxon>Ostreoidea</taxon>
        <taxon>Ostreidae</taxon>
        <taxon>Magallana</taxon>
    </lineage>
</organism>
<reference evidence="1" key="1">
    <citation type="submission" date="2022-08" db="UniProtKB">
        <authorList>
            <consortium name="EnsemblMetazoa"/>
        </authorList>
    </citation>
    <scope>IDENTIFICATION</scope>
    <source>
        <strain evidence="1">05x7-T-G4-1.051#20</strain>
    </source>
</reference>
<protein>
    <submittedName>
        <fullName evidence="1">Uncharacterized protein</fullName>
    </submittedName>
</protein>
<accession>A0A8W8IKY7</accession>
<proteinExistence type="predicted"/>
<sequence length="97" mass="11260">MADSKNGIHSSSLDPVDEWSKSEYSHRNAMKQIDLMQSHLENLKESLMKSRVRCHILEVDLATQFSPYMMEAIRNTEQNCQKCVKAISEKCRQTQEI</sequence>
<evidence type="ECO:0000313" key="1">
    <source>
        <dbReference type="EnsemblMetazoa" id="G14439.2:cds"/>
    </source>
</evidence>